<keyword evidence="1" id="KW-0677">Repeat</keyword>
<feature type="region of interest" description="Disordered" evidence="4">
    <location>
        <begin position="80"/>
        <end position="103"/>
    </location>
</feature>
<organism evidence="6 7">
    <name type="scientific">Romanomermis culicivorax</name>
    <name type="common">Nematode worm</name>
    <dbReference type="NCBI Taxonomy" id="13658"/>
    <lineage>
        <taxon>Eukaryota</taxon>
        <taxon>Metazoa</taxon>
        <taxon>Ecdysozoa</taxon>
        <taxon>Nematoda</taxon>
        <taxon>Enoplea</taxon>
        <taxon>Dorylaimia</taxon>
        <taxon>Mermithida</taxon>
        <taxon>Mermithoidea</taxon>
        <taxon>Mermithidae</taxon>
        <taxon>Romanomermis</taxon>
    </lineage>
</organism>
<accession>A0A915KB37</accession>
<feature type="domain" description="SAM" evidence="5">
    <location>
        <begin position="768"/>
        <end position="832"/>
    </location>
</feature>
<dbReference type="GO" id="GO:0048786">
    <property type="term" value="C:presynaptic active zone"/>
    <property type="evidence" value="ECO:0007669"/>
    <property type="project" value="TreeGrafter"/>
</dbReference>
<dbReference type="InterPro" id="IPR058914">
    <property type="entry name" value="LIPB1/2_CC"/>
</dbReference>
<evidence type="ECO:0000256" key="2">
    <source>
        <dbReference type="ARBA" id="ARBA00023054"/>
    </source>
</evidence>
<dbReference type="InterPro" id="IPR013761">
    <property type="entry name" value="SAM/pointed_sf"/>
</dbReference>
<dbReference type="Pfam" id="PF00536">
    <property type="entry name" value="SAM_1"/>
    <property type="match status" value="2"/>
</dbReference>
<dbReference type="GO" id="GO:0007528">
    <property type="term" value="P:neuromuscular junction development"/>
    <property type="evidence" value="ECO:0007669"/>
    <property type="project" value="TreeGrafter"/>
</dbReference>
<keyword evidence="2 3" id="KW-0175">Coiled coil</keyword>
<feature type="compositionally biased region" description="Low complexity" evidence="4">
    <location>
        <begin position="593"/>
        <end position="603"/>
    </location>
</feature>
<dbReference type="SMART" id="SM00454">
    <property type="entry name" value="SAM"/>
    <property type="match status" value="3"/>
</dbReference>
<dbReference type="Pfam" id="PF07647">
    <property type="entry name" value="SAM_2"/>
    <property type="match status" value="1"/>
</dbReference>
<dbReference type="Proteomes" id="UP000887565">
    <property type="component" value="Unplaced"/>
</dbReference>
<proteinExistence type="predicted"/>
<dbReference type="SUPFAM" id="SSF47769">
    <property type="entry name" value="SAM/Pointed domain"/>
    <property type="match status" value="2"/>
</dbReference>
<dbReference type="Gene3D" id="1.10.150.50">
    <property type="entry name" value="Transcription Factor, Ets-1"/>
    <property type="match status" value="3"/>
</dbReference>
<dbReference type="InterPro" id="IPR001660">
    <property type="entry name" value="SAM"/>
</dbReference>
<protein>
    <submittedName>
        <fullName evidence="7">SAM domain-containing protein</fullName>
    </submittedName>
</protein>
<dbReference type="PANTHER" id="PTHR12587:SF14">
    <property type="entry name" value="AT31531P"/>
    <property type="match status" value="1"/>
</dbReference>
<reference evidence="7" key="1">
    <citation type="submission" date="2022-11" db="UniProtKB">
        <authorList>
            <consortium name="WormBaseParasite"/>
        </authorList>
    </citation>
    <scope>IDENTIFICATION</scope>
</reference>
<feature type="region of interest" description="Disordered" evidence="4">
    <location>
        <begin position="593"/>
        <end position="617"/>
    </location>
</feature>
<dbReference type="OMA" id="WSNSGTP"/>
<dbReference type="InterPro" id="IPR029515">
    <property type="entry name" value="Liprin"/>
</dbReference>
<dbReference type="WBParaSite" id="nRc.2.0.1.t35988-RA">
    <property type="protein sequence ID" value="nRc.2.0.1.t35988-RA"/>
    <property type="gene ID" value="nRc.2.0.1.g35988"/>
</dbReference>
<evidence type="ECO:0000259" key="5">
    <source>
        <dbReference type="PROSITE" id="PS50105"/>
    </source>
</evidence>
<dbReference type="Pfam" id="PF26022">
    <property type="entry name" value="CC_Liprin_beta"/>
    <property type="match status" value="1"/>
</dbReference>
<dbReference type="CDD" id="cd09566">
    <property type="entry name" value="SAM_liprin-beta1_2_repeat2"/>
    <property type="match status" value="1"/>
</dbReference>
<evidence type="ECO:0000313" key="6">
    <source>
        <dbReference type="Proteomes" id="UP000887565"/>
    </source>
</evidence>
<keyword evidence="6" id="KW-1185">Reference proteome</keyword>
<dbReference type="AlphaFoldDB" id="A0A915KB37"/>
<name>A0A915KB37_ROMCU</name>
<feature type="domain" description="SAM" evidence="5">
    <location>
        <begin position="840"/>
        <end position="903"/>
    </location>
</feature>
<evidence type="ECO:0000256" key="3">
    <source>
        <dbReference type="SAM" id="Coils"/>
    </source>
</evidence>
<feature type="compositionally biased region" description="Polar residues" evidence="4">
    <location>
        <begin position="80"/>
        <end position="94"/>
    </location>
</feature>
<evidence type="ECO:0000256" key="4">
    <source>
        <dbReference type="SAM" id="MobiDB-lite"/>
    </source>
</evidence>
<sequence>MNQPASEPPTQPTLKMAVVDPLLVLRALNEFLKLMSEISTPEKDLSPLDLNYHLPSLPLPYLASRTPTTVKAKRYPTSDFLQKSYGSNNAQASRRSGRSTLPYHHHHRQNFHSVAGSVQDHHVTKNYDSGFGSNNLSASVGGCSGYSSSLSSSVSYLPPPPPYASYHSGIAVGSPIVSDASQPRVVGVRCGTNGGGGRSFRIHRSYSDSRYAVGGLSENSRIISFPYARHCHGSSCRSSWCSRMSPPRSYLNNRSNWIQLSTRLANHQHHVEVYSRSPSPSMSTVSCPEYGDLQDKLHRLESDRESLSLQVSVLNEQVGAQTEKIKDLESLLDDKLHRLDSTEEILHEELVTRTTLETNKVDLLNEISTLKLRLVAIQREKYDSEQKMAQAQDEIEKLQKLFRSRQDVFPLIKEFNEEVKELKNGSNNYKIELAELRNAVHRLVLDNEEKVDQKIAELKALVETRPLRIDSSQSSAFGSYNSSCIRDDHQIQNFKNHDVNGMDLNSQLRQLLAEDFSDALHDKRLPASNSYPLSFGESTGLSHPYSCHATLSSLINNPTITSASRHGSAYPSVPPSGLSVPLEAWVLSNASQSSSSGCQTQLSTYSPNKADEQSSKSELPSTIILFPSLDSAATRIVQHSCEASTSSSSATQALLLADELKRLTPSYISCHDRSDINAVERDSASESGDEVSTSAKKAFSIKPKNRRSVKRFISKFRLNTSRDAISKSGQFIALQYKRHSNPNESVRLDFNSDRQTPLRPPMNEFNQWNGEMLARWINQLGLNMYAADCSRNLKSGRHLISLSSNDLEKEINMRNALHKKKLLLALRAIEFNKEEPSDCMDYHQVLRWLDDIGLPQYRNIFAENRIDGSVLNMLTIEDLLNMKITSALHHASLSRSIEVLRHVDFNLNRLKRKFNSDVLGKGPIPNAVQYWTQHFVSEWLRTIDLSEFTPNLMCAGVHGALMVLEPTFTAETLASVLAISSQKSLIKRHLSMHFNDLLGPEVISKKREYLARPGTFELNTSIKVKSFKKSSSSATSTLNRRKSKSDVFLDPDNLICPLTPSRRASSISSGNTFFLEESISERLLSRLESSNV</sequence>
<evidence type="ECO:0000313" key="7">
    <source>
        <dbReference type="WBParaSite" id="nRc.2.0.1.t35988-RA"/>
    </source>
</evidence>
<dbReference type="PANTHER" id="PTHR12587">
    <property type="entry name" value="LAR INTERACTING PROTEIN LIP -RELATED PROTEIN"/>
    <property type="match status" value="1"/>
</dbReference>
<feature type="coiled-coil region" evidence="3">
    <location>
        <begin position="290"/>
        <end position="439"/>
    </location>
</feature>
<evidence type="ECO:0000256" key="1">
    <source>
        <dbReference type="ARBA" id="ARBA00022737"/>
    </source>
</evidence>
<dbReference type="InterPro" id="IPR037618">
    <property type="entry name" value="LIPB1/2_SAM_2nd"/>
</dbReference>
<dbReference type="PROSITE" id="PS50105">
    <property type="entry name" value="SAM_DOMAIN"/>
    <property type="match status" value="2"/>
</dbReference>